<evidence type="ECO:0000259" key="3">
    <source>
        <dbReference type="Pfam" id="PF21906"/>
    </source>
</evidence>
<dbReference type="InterPro" id="IPR015797">
    <property type="entry name" value="NUDIX_hydrolase-like_dom_sf"/>
</dbReference>
<dbReference type="SUPFAM" id="SSF55811">
    <property type="entry name" value="Nudix"/>
    <property type="match status" value="1"/>
</dbReference>
<dbReference type="Gene3D" id="3.90.79.10">
    <property type="entry name" value="Nucleoside Triphosphate Pyrophosphohydrolase"/>
    <property type="match status" value="1"/>
</dbReference>
<dbReference type="RefSeq" id="WP_343981435.1">
    <property type="nucleotide sequence ID" value="NZ_BAAAJG010000014.1"/>
</dbReference>
<comment type="caution">
    <text evidence="4">The sequence shown here is derived from an EMBL/GenBank/DDBJ whole genome shotgun (WGS) entry which is preliminary data.</text>
</comment>
<dbReference type="InterPro" id="IPR036390">
    <property type="entry name" value="WH_DNA-bd_sf"/>
</dbReference>
<dbReference type="SUPFAM" id="SSF46785">
    <property type="entry name" value="Winged helix' DNA-binding domain"/>
    <property type="match status" value="1"/>
</dbReference>
<name>A0ABW4FYQ4_9PSEU</name>
<dbReference type="Pfam" id="PF21906">
    <property type="entry name" value="WHD_NrtR"/>
    <property type="match status" value="1"/>
</dbReference>
<organism evidence="4 5">
    <name type="scientific">Pseudonocardia aurantiaca</name>
    <dbReference type="NCBI Taxonomy" id="75290"/>
    <lineage>
        <taxon>Bacteria</taxon>
        <taxon>Bacillati</taxon>
        <taxon>Actinomycetota</taxon>
        <taxon>Actinomycetes</taxon>
        <taxon>Pseudonocardiales</taxon>
        <taxon>Pseudonocardiaceae</taxon>
        <taxon>Pseudonocardia</taxon>
    </lineage>
</organism>
<evidence type="ECO:0000256" key="1">
    <source>
        <dbReference type="SAM" id="MobiDB-lite"/>
    </source>
</evidence>
<proteinExistence type="predicted"/>
<keyword evidence="5" id="KW-1185">Reference proteome</keyword>
<dbReference type="EMBL" id="JBHUCP010000052">
    <property type="protein sequence ID" value="MFD1535289.1"/>
    <property type="molecule type" value="Genomic_DNA"/>
</dbReference>
<dbReference type="CDD" id="cd18873">
    <property type="entry name" value="NUDIX_NadM_like"/>
    <property type="match status" value="1"/>
</dbReference>
<protein>
    <submittedName>
        <fullName evidence="4">NUDIX domain-containing protein</fullName>
    </submittedName>
</protein>
<dbReference type="Pfam" id="PF00293">
    <property type="entry name" value="NUDIX"/>
    <property type="match status" value="1"/>
</dbReference>
<dbReference type="Gene3D" id="1.10.10.10">
    <property type="entry name" value="Winged helix-like DNA-binding domain superfamily/Winged helix DNA-binding domain"/>
    <property type="match status" value="1"/>
</dbReference>
<evidence type="ECO:0000313" key="5">
    <source>
        <dbReference type="Proteomes" id="UP001597145"/>
    </source>
</evidence>
<dbReference type="InterPro" id="IPR000086">
    <property type="entry name" value="NUDIX_hydrolase_dom"/>
</dbReference>
<sequence length="233" mass="26532">MTWRDSLSRTLADYPHPSIAVDVALLTVTEDGRLAVLLHEREEQYETGRWSLPGTFVQVDETLRVAALRALRKKVGVTGQEPQQLRVFDAVDRDDRGRVMSVAHVDLVPSDRLEGTTGTLRRVDSATRRPVLPDGQNGLAFDHDEIVETAVKWARDAYRERPDPRRLIGEEFTLLELQRVHEAVLGRPWQKDTFRRHMVQYLDETGGLSRGAVGKPARLFRRTSPRGEHSRPI</sequence>
<feature type="domain" description="Nudix hydrolase" evidence="2">
    <location>
        <begin position="22"/>
        <end position="106"/>
    </location>
</feature>
<feature type="domain" description="NrtR DNA-binding winged helix" evidence="3">
    <location>
        <begin position="166"/>
        <end position="221"/>
    </location>
</feature>
<accession>A0ABW4FYQ4</accession>
<evidence type="ECO:0000313" key="4">
    <source>
        <dbReference type="EMBL" id="MFD1535289.1"/>
    </source>
</evidence>
<gene>
    <name evidence="4" type="ORF">ACFSCY_38380</name>
</gene>
<dbReference type="InterPro" id="IPR054105">
    <property type="entry name" value="WHD_NrtR"/>
</dbReference>
<reference evidence="5" key="1">
    <citation type="journal article" date="2019" name="Int. J. Syst. Evol. Microbiol.">
        <title>The Global Catalogue of Microorganisms (GCM) 10K type strain sequencing project: providing services to taxonomists for standard genome sequencing and annotation.</title>
        <authorList>
            <consortium name="The Broad Institute Genomics Platform"/>
            <consortium name="The Broad Institute Genome Sequencing Center for Infectious Disease"/>
            <person name="Wu L."/>
            <person name="Ma J."/>
        </authorList>
    </citation>
    <scope>NUCLEOTIDE SEQUENCE [LARGE SCALE GENOMIC DNA]</scope>
    <source>
        <strain evidence="5">JCM 12165</strain>
    </source>
</reference>
<feature type="region of interest" description="Disordered" evidence="1">
    <location>
        <begin position="213"/>
        <end position="233"/>
    </location>
</feature>
<dbReference type="PANTHER" id="PTHR43736">
    <property type="entry name" value="ADP-RIBOSE PYROPHOSPHATASE"/>
    <property type="match status" value="1"/>
</dbReference>
<evidence type="ECO:0000259" key="2">
    <source>
        <dbReference type="Pfam" id="PF00293"/>
    </source>
</evidence>
<dbReference type="Proteomes" id="UP001597145">
    <property type="component" value="Unassembled WGS sequence"/>
</dbReference>
<dbReference type="InterPro" id="IPR036388">
    <property type="entry name" value="WH-like_DNA-bd_sf"/>
</dbReference>
<dbReference type="PANTHER" id="PTHR43736:SF4">
    <property type="entry name" value="SLR1690 PROTEIN"/>
    <property type="match status" value="1"/>
</dbReference>